<reference evidence="1 2" key="1">
    <citation type="submission" date="2018-06" db="EMBL/GenBank/DDBJ databases">
        <title>Genomic Encyclopedia of Type Strains, Phase IV (KMG-IV): sequencing the most valuable type-strain genomes for metagenomic binning, comparative biology and taxonomic classification.</title>
        <authorList>
            <person name="Goeker M."/>
        </authorList>
    </citation>
    <scope>NUCLEOTIDE SEQUENCE [LARGE SCALE GENOMIC DNA]</scope>
    <source>
        <strain evidence="1 2">DSM 18048</strain>
    </source>
</reference>
<gene>
    <name evidence="1" type="ORF">DES52_10927</name>
</gene>
<dbReference type="SUPFAM" id="SSF52540">
    <property type="entry name" value="P-loop containing nucleoside triphosphate hydrolases"/>
    <property type="match status" value="1"/>
</dbReference>
<proteinExistence type="predicted"/>
<keyword evidence="2" id="KW-1185">Reference proteome</keyword>
<comment type="caution">
    <text evidence="1">The sequence shown here is derived from an EMBL/GenBank/DDBJ whole genome shotgun (WGS) entry which is preliminary data.</text>
</comment>
<organism evidence="1 2">
    <name type="scientific">Deinococcus yavapaiensis KR-236</name>
    <dbReference type="NCBI Taxonomy" id="694435"/>
    <lineage>
        <taxon>Bacteria</taxon>
        <taxon>Thermotogati</taxon>
        <taxon>Deinococcota</taxon>
        <taxon>Deinococci</taxon>
        <taxon>Deinococcales</taxon>
        <taxon>Deinococcaceae</taxon>
        <taxon>Deinococcus</taxon>
    </lineage>
</organism>
<accession>A0A318S3Y8</accession>
<name>A0A318S3Y8_9DEIO</name>
<sequence>MTDRLQEGTGWTGDAARSERRVRDVPVVVLVGVTGVGKSTVLGAMRDLGVPFTLLPDRRAVTDAVMIEPFVGAPVTDREERFRLTAAYRQAHPGGMAEALAALRVPNDAEVLLFDGLRGVNEVTHAARHLPLARFVALTAPDFVRVRRLLGRGDAFDAVEQADTAATAREALNAIADVRDVFDDETLDALARLDVDSADLAAKTRIVVTERRNYDPEATVRVLEGLPSERALILDTVRYDAREIARRVMEWL</sequence>
<protein>
    <submittedName>
        <fullName evidence="1">AAA domain-containing protein</fullName>
    </submittedName>
</protein>
<evidence type="ECO:0000313" key="1">
    <source>
        <dbReference type="EMBL" id="PYE53255.1"/>
    </source>
</evidence>
<dbReference type="Gene3D" id="3.40.50.300">
    <property type="entry name" value="P-loop containing nucleotide triphosphate hydrolases"/>
    <property type="match status" value="1"/>
</dbReference>
<dbReference type="RefSeq" id="WP_110887070.1">
    <property type="nucleotide sequence ID" value="NZ_QJSX01000009.1"/>
</dbReference>
<dbReference type="Pfam" id="PF13238">
    <property type="entry name" value="AAA_18"/>
    <property type="match status" value="1"/>
</dbReference>
<dbReference type="OrthoDB" id="64528at2"/>
<dbReference type="Proteomes" id="UP000248326">
    <property type="component" value="Unassembled WGS sequence"/>
</dbReference>
<evidence type="ECO:0000313" key="2">
    <source>
        <dbReference type="Proteomes" id="UP000248326"/>
    </source>
</evidence>
<dbReference type="InterPro" id="IPR027417">
    <property type="entry name" value="P-loop_NTPase"/>
</dbReference>
<dbReference type="AlphaFoldDB" id="A0A318S3Y8"/>
<dbReference type="EMBL" id="QJSX01000009">
    <property type="protein sequence ID" value="PYE53255.1"/>
    <property type="molecule type" value="Genomic_DNA"/>
</dbReference>